<dbReference type="Proteomes" id="UP001519325">
    <property type="component" value="Unassembled WGS sequence"/>
</dbReference>
<evidence type="ECO:0000313" key="2">
    <source>
        <dbReference type="Proteomes" id="UP001519325"/>
    </source>
</evidence>
<keyword evidence="2" id="KW-1185">Reference proteome</keyword>
<protein>
    <submittedName>
        <fullName evidence="1">Transcription-repair coupling factor (Superfamily II helicase)</fullName>
    </submittedName>
</protein>
<proteinExistence type="predicted"/>
<keyword evidence="1" id="KW-0067">ATP-binding</keyword>
<gene>
    <name evidence="1" type="ORF">BJ987_006477</name>
</gene>
<keyword evidence="1" id="KW-0547">Nucleotide-binding</keyword>
<comment type="caution">
    <text evidence="1">The sequence shown here is derived from an EMBL/GenBank/DDBJ whole genome shotgun (WGS) entry which is preliminary data.</text>
</comment>
<keyword evidence="1" id="KW-0378">Hydrolase</keyword>
<sequence length="73" mass="7875">MSEPCRVLRLVATAITALATGGHPALDNIIRDLNDHDLEALITHMTHGIGAHVQLLTTPDYADRIPPRRAGEA</sequence>
<dbReference type="EMBL" id="JAGGMR010000001">
    <property type="protein sequence ID" value="MBP2193576.1"/>
    <property type="molecule type" value="Genomic_DNA"/>
</dbReference>
<dbReference type="RefSeq" id="WP_209896804.1">
    <property type="nucleotide sequence ID" value="NZ_JAGGMR010000001.1"/>
</dbReference>
<dbReference type="GO" id="GO:0004386">
    <property type="term" value="F:helicase activity"/>
    <property type="evidence" value="ECO:0007669"/>
    <property type="project" value="UniProtKB-KW"/>
</dbReference>
<evidence type="ECO:0000313" key="1">
    <source>
        <dbReference type="EMBL" id="MBP2193576.1"/>
    </source>
</evidence>
<name>A0ABS4QPD4_9NOCA</name>
<accession>A0ABS4QPD4</accession>
<reference evidence="1 2" key="1">
    <citation type="submission" date="2021-03" db="EMBL/GenBank/DDBJ databases">
        <title>Sequencing the genomes of 1000 actinobacteria strains.</title>
        <authorList>
            <person name="Klenk H.-P."/>
        </authorList>
    </citation>
    <scope>NUCLEOTIDE SEQUENCE [LARGE SCALE GENOMIC DNA]</scope>
    <source>
        <strain evidence="1 2">DSM 45516</strain>
    </source>
</reference>
<organism evidence="1 2">
    <name type="scientific">Nocardia goodfellowii</name>
    <dbReference type="NCBI Taxonomy" id="882446"/>
    <lineage>
        <taxon>Bacteria</taxon>
        <taxon>Bacillati</taxon>
        <taxon>Actinomycetota</taxon>
        <taxon>Actinomycetes</taxon>
        <taxon>Mycobacteriales</taxon>
        <taxon>Nocardiaceae</taxon>
        <taxon>Nocardia</taxon>
    </lineage>
</organism>
<keyword evidence="1" id="KW-0347">Helicase</keyword>